<dbReference type="PANTHER" id="PTHR43244:SF1">
    <property type="entry name" value="5,10-METHYLENETETRAHYDROMETHANOPTERIN REDUCTASE"/>
    <property type="match status" value="1"/>
</dbReference>
<sequence length="116" mass="12637">MSRAQKVHTFTTDLQNSQEDVMRVGFMMVLSPREPILRFPDIAVHAEKAGFDMAWLGESQMISKDAYTALTLAAVNTERILLGPGVANPVTRHPTVLANTMAALNELSDGRAVLGI</sequence>
<dbReference type="EMBL" id="UINC01148700">
    <property type="protein sequence ID" value="SVD40735.1"/>
    <property type="molecule type" value="Genomic_DNA"/>
</dbReference>
<feature type="non-terminal residue" evidence="3">
    <location>
        <position position="116"/>
    </location>
</feature>
<dbReference type="InterPro" id="IPR036661">
    <property type="entry name" value="Luciferase-like_sf"/>
</dbReference>
<dbReference type="InterPro" id="IPR050564">
    <property type="entry name" value="F420-G6PD/mer"/>
</dbReference>
<evidence type="ECO:0000313" key="3">
    <source>
        <dbReference type="EMBL" id="SVD40735.1"/>
    </source>
</evidence>
<name>A0A382V3X0_9ZZZZ</name>
<accession>A0A382V3X0</accession>
<dbReference type="Gene3D" id="3.20.20.30">
    <property type="entry name" value="Luciferase-like domain"/>
    <property type="match status" value="1"/>
</dbReference>
<reference evidence="3" key="1">
    <citation type="submission" date="2018-05" db="EMBL/GenBank/DDBJ databases">
        <authorList>
            <person name="Lanie J.A."/>
            <person name="Ng W.-L."/>
            <person name="Kazmierczak K.M."/>
            <person name="Andrzejewski T.M."/>
            <person name="Davidsen T.M."/>
            <person name="Wayne K.J."/>
            <person name="Tettelin H."/>
            <person name="Glass J.I."/>
            <person name="Rusch D."/>
            <person name="Podicherti R."/>
            <person name="Tsui H.-C.T."/>
            <person name="Winkler M.E."/>
        </authorList>
    </citation>
    <scope>NUCLEOTIDE SEQUENCE</scope>
</reference>
<gene>
    <name evidence="3" type="ORF">METZ01_LOCUS393589</name>
</gene>
<evidence type="ECO:0000256" key="1">
    <source>
        <dbReference type="ARBA" id="ARBA00023002"/>
    </source>
</evidence>
<organism evidence="3">
    <name type="scientific">marine metagenome</name>
    <dbReference type="NCBI Taxonomy" id="408172"/>
    <lineage>
        <taxon>unclassified sequences</taxon>
        <taxon>metagenomes</taxon>
        <taxon>ecological metagenomes</taxon>
    </lineage>
</organism>
<dbReference type="InterPro" id="IPR011251">
    <property type="entry name" value="Luciferase-like_dom"/>
</dbReference>
<keyword evidence="1" id="KW-0560">Oxidoreductase</keyword>
<dbReference type="AlphaFoldDB" id="A0A382V3X0"/>
<evidence type="ECO:0000259" key="2">
    <source>
        <dbReference type="Pfam" id="PF00296"/>
    </source>
</evidence>
<dbReference type="SUPFAM" id="SSF51679">
    <property type="entry name" value="Bacterial luciferase-like"/>
    <property type="match status" value="1"/>
</dbReference>
<dbReference type="GO" id="GO:0016705">
    <property type="term" value="F:oxidoreductase activity, acting on paired donors, with incorporation or reduction of molecular oxygen"/>
    <property type="evidence" value="ECO:0007669"/>
    <property type="project" value="InterPro"/>
</dbReference>
<protein>
    <recommendedName>
        <fullName evidence="2">Luciferase-like domain-containing protein</fullName>
    </recommendedName>
</protein>
<proteinExistence type="predicted"/>
<dbReference type="Pfam" id="PF00296">
    <property type="entry name" value="Bac_luciferase"/>
    <property type="match status" value="1"/>
</dbReference>
<feature type="domain" description="Luciferase-like" evidence="2">
    <location>
        <begin position="33"/>
        <end position="116"/>
    </location>
</feature>
<dbReference type="PANTHER" id="PTHR43244">
    <property type="match status" value="1"/>
</dbReference>